<dbReference type="InterPro" id="IPR015421">
    <property type="entry name" value="PyrdxlP-dep_Trfase_major"/>
</dbReference>
<protein>
    <recommendedName>
        <fullName evidence="7">Aminotransferase class I/classII large domain-containing protein</fullName>
    </recommendedName>
</protein>
<keyword evidence="5" id="KW-0663">Pyridoxal phosphate</keyword>
<accession>A0A7S0LII8</accession>
<dbReference type="SUPFAM" id="SSF53383">
    <property type="entry name" value="PLP-dependent transferases"/>
    <property type="match status" value="1"/>
</dbReference>
<dbReference type="InterPro" id="IPR050596">
    <property type="entry name" value="AspAT/PAT-like"/>
</dbReference>
<feature type="domain" description="Aminotransferase class I/classII large" evidence="7">
    <location>
        <begin position="59"/>
        <end position="410"/>
    </location>
</feature>
<keyword evidence="3" id="KW-0032">Aminotransferase</keyword>
<dbReference type="GO" id="GO:0030170">
    <property type="term" value="F:pyridoxal phosphate binding"/>
    <property type="evidence" value="ECO:0007669"/>
    <property type="project" value="InterPro"/>
</dbReference>
<feature type="chain" id="PRO_5031127275" description="Aminotransferase class I/classII large domain-containing protein" evidence="6">
    <location>
        <begin position="19"/>
        <end position="433"/>
    </location>
</feature>
<sequence>MRSARLLLLSGARSLSTTVPPSAQTARMPKMPTTSQRVALTDTPCIVQMQQMLRACKRDVLSLAQGIVHWPPPDSALQAAQESLLSPQTSMYAADDGLPELRQMLREKLTSQNGLCSSEVMVTAGANQAYINVVLALLDAGDAAVLFRPYYFNHLMALQMTGSAKQLWLPPSLPDLQPDLQALRIEFERRAKAGPTGQIKLVTLVNPGNPTGVMVPKQTLQEASDLCAEHGSWLVVDNTYEHFAYRDCPPHECIEGEHVINLFSFSKAFGMMGWRVGYIAHHERLSAPLLKIQDTVIICPSVASQRVAIGALAAGRGWVDANVDSLAQQKQLVLDALAPLGEGLVHGGSGAIYLFCKLPGDLDDLEAVRWLTNTHGVCLIPGSSCGMPGHVRVCYANLPLQATREAASRLHAGLSQIASAVRAGEPPPWASGA</sequence>
<dbReference type="Pfam" id="PF00155">
    <property type="entry name" value="Aminotran_1_2"/>
    <property type="match status" value="1"/>
</dbReference>
<dbReference type="InterPro" id="IPR015424">
    <property type="entry name" value="PyrdxlP-dep_Trfase"/>
</dbReference>
<name>A0A7S0LII8_9EUKA</name>
<dbReference type="CDD" id="cd00609">
    <property type="entry name" value="AAT_like"/>
    <property type="match status" value="1"/>
</dbReference>
<dbReference type="AlphaFoldDB" id="A0A7S0LII8"/>
<gene>
    <name evidence="8" type="ORF">CPEL01642_LOCUS14847</name>
</gene>
<keyword evidence="6" id="KW-0732">Signal</keyword>
<dbReference type="Gene3D" id="3.40.640.10">
    <property type="entry name" value="Type I PLP-dependent aspartate aminotransferase-like (Major domain)"/>
    <property type="match status" value="1"/>
</dbReference>
<evidence type="ECO:0000259" key="7">
    <source>
        <dbReference type="Pfam" id="PF00155"/>
    </source>
</evidence>
<proteinExistence type="inferred from homology"/>
<comment type="similarity">
    <text evidence="2">Belongs to the class-I pyridoxal-phosphate-dependent aminotransferase family.</text>
</comment>
<evidence type="ECO:0000256" key="4">
    <source>
        <dbReference type="ARBA" id="ARBA00022679"/>
    </source>
</evidence>
<dbReference type="PANTHER" id="PTHR46383:SF5">
    <property type="entry name" value="AMINOTRANSFERASE CLASS I_CLASSII DOMAIN-CONTAINING PROTEIN"/>
    <property type="match status" value="1"/>
</dbReference>
<dbReference type="GO" id="GO:0006520">
    <property type="term" value="P:amino acid metabolic process"/>
    <property type="evidence" value="ECO:0007669"/>
    <property type="project" value="InterPro"/>
</dbReference>
<dbReference type="GO" id="GO:0008483">
    <property type="term" value="F:transaminase activity"/>
    <property type="evidence" value="ECO:0007669"/>
    <property type="project" value="UniProtKB-KW"/>
</dbReference>
<dbReference type="EMBL" id="HBEY01031249">
    <property type="protein sequence ID" value="CAD8611469.1"/>
    <property type="molecule type" value="Transcribed_RNA"/>
</dbReference>
<evidence type="ECO:0000313" key="8">
    <source>
        <dbReference type="EMBL" id="CAD8611469.1"/>
    </source>
</evidence>
<dbReference type="PANTHER" id="PTHR46383">
    <property type="entry name" value="ASPARTATE AMINOTRANSFERASE"/>
    <property type="match status" value="1"/>
</dbReference>
<organism evidence="8">
    <name type="scientific">Coccolithus braarudii</name>
    <dbReference type="NCBI Taxonomy" id="221442"/>
    <lineage>
        <taxon>Eukaryota</taxon>
        <taxon>Haptista</taxon>
        <taxon>Haptophyta</taxon>
        <taxon>Prymnesiophyceae</taxon>
        <taxon>Coccolithales</taxon>
        <taxon>Coccolithaceae</taxon>
        <taxon>Coccolithus</taxon>
    </lineage>
</organism>
<dbReference type="InterPro" id="IPR004838">
    <property type="entry name" value="NHTrfase_class1_PyrdxlP-BS"/>
</dbReference>
<comment type="cofactor">
    <cofactor evidence="1">
        <name>pyridoxal 5'-phosphate</name>
        <dbReference type="ChEBI" id="CHEBI:597326"/>
    </cofactor>
</comment>
<keyword evidence="4" id="KW-0808">Transferase</keyword>
<evidence type="ECO:0000256" key="5">
    <source>
        <dbReference type="ARBA" id="ARBA00022898"/>
    </source>
</evidence>
<dbReference type="InterPro" id="IPR004839">
    <property type="entry name" value="Aminotransferase_I/II_large"/>
</dbReference>
<evidence type="ECO:0000256" key="1">
    <source>
        <dbReference type="ARBA" id="ARBA00001933"/>
    </source>
</evidence>
<dbReference type="PROSITE" id="PS00105">
    <property type="entry name" value="AA_TRANSFER_CLASS_1"/>
    <property type="match status" value="1"/>
</dbReference>
<evidence type="ECO:0000256" key="2">
    <source>
        <dbReference type="ARBA" id="ARBA00007441"/>
    </source>
</evidence>
<evidence type="ECO:0000256" key="6">
    <source>
        <dbReference type="SAM" id="SignalP"/>
    </source>
</evidence>
<reference evidence="8" key="1">
    <citation type="submission" date="2021-01" db="EMBL/GenBank/DDBJ databases">
        <authorList>
            <person name="Corre E."/>
            <person name="Pelletier E."/>
            <person name="Niang G."/>
            <person name="Scheremetjew M."/>
            <person name="Finn R."/>
            <person name="Kale V."/>
            <person name="Holt S."/>
            <person name="Cochrane G."/>
            <person name="Meng A."/>
            <person name="Brown T."/>
            <person name="Cohen L."/>
        </authorList>
    </citation>
    <scope>NUCLEOTIDE SEQUENCE</scope>
    <source>
        <strain evidence="8">PLY182g</strain>
    </source>
</reference>
<feature type="signal peptide" evidence="6">
    <location>
        <begin position="1"/>
        <end position="18"/>
    </location>
</feature>
<evidence type="ECO:0000256" key="3">
    <source>
        <dbReference type="ARBA" id="ARBA00022576"/>
    </source>
</evidence>